<comment type="caution">
    <text evidence="1">The sequence shown here is derived from an EMBL/GenBank/DDBJ whole genome shotgun (WGS) entry which is preliminary data.</text>
</comment>
<evidence type="ECO:0000313" key="1">
    <source>
        <dbReference type="EMBL" id="MEQ2301414.1"/>
    </source>
</evidence>
<organism evidence="1 2">
    <name type="scientific">Ameca splendens</name>
    <dbReference type="NCBI Taxonomy" id="208324"/>
    <lineage>
        <taxon>Eukaryota</taxon>
        <taxon>Metazoa</taxon>
        <taxon>Chordata</taxon>
        <taxon>Craniata</taxon>
        <taxon>Vertebrata</taxon>
        <taxon>Euteleostomi</taxon>
        <taxon>Actinopterygii</taxon>
        <taxon>Neopterygii</taxon>
        <taxon>Teleostei</taxon>
        <taxon>Neoteleostei</taxon>
        <taxon>Acanthomorphata</taxon>
        <taxon>Ovalentaria</taxon>
        <taxon>Atherinomorphae</taxon>
        <taxon>Cyprinodontiformes</taxon>
        <taxon>Goodeidae</taxon>
        <taxon>Ameca</taxon>
    </lineage>
</organism>
<gene>
    <name evidence="1" type="ORF">AMECASPLE_035609</name>
</gene>
<reference evidence="1 2" key="1">
    <citation type="submission" date="2021-06" db="EMBL/GenBank/DDBJ databases">
        <authorList>
            <person name="Palmer J.M."/>
        </authorList>
    </citation>
    <scope>NUCLEOTIDE SEQUENCE [LARGE SCALE GENOMIC DNA]</scope>
    <source>
        <strain evidence="1 2">AS_MEX2019</strain>
        <tissue evidence="1">Muscle</tissue>
    </source>
</reference>
<name>A0ABV0Z692_9TELE</name>
<dbReference type="EMBL" id="JAHRIP010052377">
    <property type="protein sequence ID" value="MEQ2301414.1"/>
    <property type="molecule type" value="Genomic_DNA"/>
</dbReference>
<keyword evidence="2" id="KW-1185">Reference proteome</keyword>
<accession>A0ABV0Z692</accession>
<proteinExistence type="predicted"/>
<dbReference type="Proteomes" id="UP001469553">
    <property type="component" value="Unassembled WGS sequence"/>
</dbReference>
<protein>
    <recommendedName>
        <fullName evidence="3">Secreted protein</fullName>
    </recommendedName>
</protein>
<evidence type="ECO:0000313" key="2">
    <source>
        <dbReference type="Proteomes" id="UP001469553"/>
    </source>
</evidence>
<sequence length="123" mass="13719">MLGFFYAARIPRLFAFVVISSPSLKAPATFSPGSKSLFCILPKSKFPSFQVIYLDRVLADSTKPASSFNLFTIHIQPPETSPDSAAVSLLSLTPHHSPSSKLIFISIWCLQPRFQFHYSLLKK</sequence>
<evidence type="ECO:0008006" key="3">
    <source>
        <dbReference type="Google" id="ProtNLM"/>
    </source>
</evidence>